<dbReference type="InterPro" id="IPR006015">
    <property type="entry name" value="Universal_stress_UspA"/>
</dbReference>
<protein>
    <recommendedName>
        <fullName evidence="2">Universal stress protein</fullName>
    </recommendedName>
</protein>
<dbReference type="GO" id="GO:0005737">
    <property type="term" value="C:cytoplasm"/>
    <property type="evidence" value="ECO:0007669"/>
    <property type="project" value="UniProtKB-SubCell"/>
</dbReference>
<dbReference type="PRINTS" id="PR01438">
    <property type="entry name" value="UNVRSLSTRESS"/>
</dbReference>
<gene>
    <name evidence="4" type="ORF">Apau_1790</name>
</gene>
<evidence type="ECO:0000259" key="3">
    <source>
        <dbReference type="Pfam" id="PF00582"/>
    </source>
</evidence>
<dbReference type="PANTHER" id="PTHR46268:SF6">
    <property type="entry name" value="UNIVERSAL STRESS PROTEIN UP12"/>
    <property type="match status" value="1"/>
</dbReference>
<dbReference type="PIRSF" id="PIRSF006276">
    <property type="entry name" value="UspA"/>
    <property type="match status" value="1"/>
</dbReference>
<dbReference type="CDD" id="cd00293">
    <property type="entry name" value="USP-like"/>
    <property type="match status" value="1"/>
</dbReference>
<dbReference type="PANTHER" id="PTHR46268">
    <property type="entry name" value="STRESS RESPONSE PROTEIN NHAX"/>
    <property type="match status" value="1"/>
</dbReference>
<dbReference type="Proteomes" id="UP000005096">
    <property type="component" value="Chromosome"/>
</dbReference>
<evidence type="ECO:0000256" key="2">
    <source>
        <dbReference type="PIRNR" id="PIRNR006276"/>
    </source>
</evidence>
<dbReference type="eggNOG" id="COG0589">
    <property type="taxonomic scope" value="Bacteria"/>
</dbReference>
<dbReference type="SUPFAM" id="SSF52402">
    <property type="entry name" value="Adenine nucleotide alpha hydrolases-like"/>
    <property type="match status" value="1"/>
</dbReference>
<accession>E3CVL5</accession>
<dbReference type="Pfam" id="PF00582">
    <property type="entry name" value="Usp"/>
    <property type="match status" value="1"/>
</dbReference>
<comment type="similarity">
    <text evidence="1 2">Belongs to the universal stress protein A family.</text>
</comment>
<comment type="subcellular location">
    <subcellularLocation>
        <location evidence="2">Cytoplasm</location>
    </subcellularLocation>
</comment>
<proteinExistence type="inferred from homology"/>
<dbReference type="Gene3D" id="3.40.50.620">
    <property type="entry name" value="HUPs"/>
    <property type="match status" value="1"/>
</dbReference>
<evidence type="ECO:0000313" key="5">
    <source>
        <dbReference type="Proteomes" id="UP000005096"/>
    </source>
</evidence>
<evidence type="ECO:0000313" key="4">
    <source>
        <dbReference type="EMBL" id="EFQ24206.1"/>
    </source>
</evidence>
<dbReference type="RefSeq" id="WP_006301434.1">
    <property type="nucleotide sequence ID" value="NZ_CM001022.1"/>
</dbReference>
<dbReference type="EMBL" id="CM001022">
    <property type="protein sequence ID" value="EFQ24206.1"/>
    <property type="molecule type" value="Genomic_DNA"/>
</dbReference>
<dbReference type="HOGENOM" id="CLU_049301_11_2_0"/>
<keyword evidence="2" id="KW-0963">Cytoplasm</keyword>
<keyword evidence="5" id="KW-1185">Reference proteome</keyword>
<dbReference type="AlphaFoldDB" id="E3CVL5"/>
<dbReference type="STRING" id="584708.Apau_1790"/>
<sequence>MPKKMLVAVDLSKLGQAVVTYGHSLAHRLNVETTFIHVMPAHQLWKGYEPWFPPNFDTEIREIAEKKIAYFVRKAEEDAPYPEHKSHSIVYASGDPGEQVIEYAKQHHMDLIVVGYKGQSTLEQLIVGSTASKIARYAPCSVLIYRPGFEVL</sequence>
<name>E3CVL5_9BACT</name>
<dbReference type="PaxDb" id="584708-Apau_1790"/>
<dbReference type="OrthoDB" id="9789668at2"/>
<dbReference type="InterPro" id="IPR014729">
    <property type="entry name" value="Rossmann-like_a/b/a_fold"/>
</dbReference>
<reference evidence="4 5" key="1">
    <citation type="journal article" date="2010" name="Stand. Genomic Sci.">
        <title>Non-contiguous finished genome sequence of Aminomonas paucivorans type strain (GLU-3).</title>
        <authorList>
            <person name="Pitluck S."/>
            <person name="Yasawong M."/>
            <person name="Held B."/>
            <person name="Lapidus A."/>
            <person name="Nolan M."/>
            <person name="Copeland A."/>
            <person name="Lucas S."/>
            <person name="Del Rio T.G."/>
            <person name="Tice H."/>
            <person name="Cheng J.F."/>
            <person name="Chertkov O."/>
            <person name="Goodwin L."/>
            <person name="Tapia R."/>
            <person name="Han C."/>
            <person name="Liolios K."/>
            <person name="Ivanova N."/>
            <person name="Mavromatis K."/>
            <person name="Ovchinnikova G."/>
            <person name="Pati A."/>
            <person name="Chen A."/>
            <person name="Palaniappan K."/>
            <person name="Land M."/>
            <person name="Hauser L."/>
            <person name="Chang Y.J."/>
            <person name="Jeffries C.D."/>
            <person name="Pukall R."/>
            <person name="Spring S."/>
            <person name="Rohde M."/>
            <person name="Sikorski J."/>
            <person name="Goker M."/>
            <person name="Woyke T."/>
            <person name="Bristow J."/>
            <person name="Eisen J.A."/>
            <person name="Markowitz V."/>
            <person name="Hugenholtz P."/>
            <person name="Kyrpides N.C."/>
            <person name="Klenk H.P."/>
        </authorList>
    </citation>
    <scope>NUCLEOTIDE SEQUENCE [LARGE SCALE GENOMIC DNA]</scope>
    <source>
        <strain evidence="4 5">DSM 12260</strain>
    </source>
</reference>
<feature type="domain" description="UspA" evidence="3">
    <location>
        <begin position="1"/>
        <end position="146"/>
    </location>
</feature>
<evidence type="ECO:0000256" key="1">
    <source>
        <dbReference type="ARBA" id="ARBA00008791"/>
    </source>
</evidence>
<dbReference type="InterPro" id="IPR006016">
    <property type="entry name" value="UspA"/>
</dbReference>
<organism evidence="4 5">
    <name type="scientific">Aminomonas paucivorans DSM 12260</name>
    <dbReference type="NCBI Taxonomy" id="584708"/>
    <lineage>
        <taxon>Bacteria</taxon>
        <taxon>Thermotogati</taxon>
        <taxon>Synergistota</taxon>
        <taxon>Synergistia</taxon>
        <taxon>Synergistales</taxon>
        <taxon>Synergistaceae</taxon>
        <taxon>Aminomonas</taxon>
    </lineage>
</organism>